<dbReference type="STRING" id="40149.A0A0E0DDV3"/>
<keyword evidence="3" id="KW-1185">Reference proteome</keyword>
<feature type="compositionally biased region" description="Low complexity" evidence="1">
    <location>
        <begin position="60"/>
        <end position="69"/>
    </location>
</feature>
<dbReference type="EnsemblPlants" id="OMERI04G10420.1">
    <property type="protein sequence ID" value="OMERI04G10420.1"/>
    <property type="gene ID" value="OMERI04G10420"/>
</dbReference>
<feature type="region of interest" description="Disordered" evidence="1">
    <location>
        <begin position="1"/>
        <end position="130"/>
    </location>
</feature>
<dbReference type="PANTHER" id="PTHR34207">
    <property type="entry name" value="PROTEIN BIC1"/>
    <property type="match status" value="1"/>
</dbReference>
<evidence type="ECO:0000313" key="2">
    <source>
        <dbReference type="EnsemblPlants" id="OMERI04G10420.1"/>
    </source>
</evidence>
<dbReference type="HOGENOM" id="CLU_104803_0_0_1"/>
<accession>A0A0E0DDV3</accession>
<proteinExistence type="predicted"/>
<dbReference type="GO" id="GO:0009785">
    <property type="term" value="P:blue light signaling pathway"/>
    <property type="evidence" value="ECO:0007669"/>
    <property type="project" value="InterPro"/>
</dbReference>
<dbReference type="Proteomes" id="UP000008021">
    <property type="component" value="Chromosome 4"/>
</dbReference>
<feature type="compositionally biased region" description="Acidic residues" evidence="1">
    <location>
        <begin position="1"/>
        <end position="11"/>
    </location>
</feature>
<dbReference type="Gramene" id="OMERI04G10420.1">
    <property type="protein sequence ID" value="OMERI04G10420.1"/>
    <property type="gene ID" value="OMERI04G10420"/>
</dbReference>
<feature type="region of interest" description="Disordered" evidence="1">
    <location>
        <begin position="184"/>
        <end position="207"/>
    </location>
</feature>
<dbReference type="eggNOG" id="ENOG502S7HB">
    <property type="taxonomic scope" value="Eukaryota"/>
</dbReference>
<sequence>MATSGDVEEVPEPGMDHPAEPCMGVGVGVGGDQMVPTTEEISLPLAAETTSDHHEAAQLEQSAETSTSESESEEVAAKTTSDSCEAAAVIPKHAAEGSSTASEEEQVAKKELKEAEEDDGLQGESARERLKRHRREMAGRVWVPDMWGQEKLLKDWVDCAAFDRPLVPPDLLTARRALVAECCARRPDRTTTPPARSSPLRVQKSCS</sequence>
<dbReference type="AlphaFoldDB" id="A0A0E0DDV3"/>
<reference evidence="2" key="2">
    <citation type="submission" date="2018-05" db="EMBL/GenBank/DDBJ databases">
        <title>OmerRS3 (Oryza meridionalis Reference Sequence Version 3).</title>
        <authorList>
            <person name="Zhang J."/>
            <person name="Kudrna D."/>
            <person name="Lee S."/>
            <person name="Talag J."/>
            <person name="Welchert J."/>
            <person name="Wing R.A."/>
        </authorList>
    </citation>
    <scope>NUCLEOTIDE SEQUENCE [LARGE SCALE GENOMIC DNA]</scope>
    <source>
        <strain evidence="2">cv. OR44</strain>
    </source>
</reference>
<feature type="compositionally biased region" description="Low complexity" evidence="1">
    <location>
        <begin position="190"/>
        <end position="199"/>
    </location>
</feature>
<protein>
    <submittedName>
        <fullName evidence="2">Uncharacterized protein</fullName>
    </submittedName>
</protein>
<dbReference type="InterPro" id="IPR040374">
    <property type="entry name" value="BIC"/>
</dbReference>
<dbReference type="PANTHER" id="PTHR34207:SF2">
    <property type="entry name" value="PROTEIN BIC1"/>
    <property type="match status" value="1"/>
</dbReference>
<name>A0A0E0DDV3_9ORYZ</name>
<evidence type="ECO:0000256" key="1">
    <source>
        <dbReference type="SAM" id="MobiDB-lite"/>
    </source>
</evidence>
<organism evidence="2">
    <name type="scientific">Oryza meridionalis</name>
    <dbReference type="NCBI Taxonomy" id="40149"/>
    <lineage>
        <taxon>Eukaryota</taxon>
        <taxon>Viridiplantae</taxon>
        <taxon>Streptophyta</taxon>
        <taxon>Embryophyta</taxon>
        <taxon>Tracheophyta</taxon>
        <taxon>Spermatophyta</taxon>
        <taxon>Magnoliopsida</taxon>
        <taxon>Liliopsida</taxon>
        <taxon>Poales</taxon>
        <taxon>Poaceae</taxon>
        <taxon>BOP clade</taxon>
        <taxon>Oryzoideae</taxon>
        <taxon>Oryzeae</taxon>
        <taxon>Oryzinae</taxon>
        <taxon>Oryza</taxon>
    </lineage>
</organism>
<reference evidence="2" key="1">
    <citation type="submission" date="2015-04" db="UniProtKB">
        <authorList>
            <consortium name="EnsemblPlants"/>
        </authorList>
    </citation>
    <scope>IDENTIFICATION</scope>
</reference>
<evidence type="ECO:0000313" key="3">
    <source>
        <dbReference type="Proteomes" id="UP000008021"/>
    </source>
</evidence>
<dbReference type="CDD" id="cd22645">
    <property type="entry name" value="BIC1_CID"/>
    <property type="match status" value="1"/>
</dbReference>